<dbReference type="GO" id="GO:0043138">
    <property type="term" value="F:3'-5' DNA helicase activity"/>
    <property type="evidence" value="ECO:0007669"/>
    <property type="project" value="TreeGrafter"/>
</dbReference>
<dbReference type="Gene3D" id="1.10.486.10">
    <property type="entry name" value="PCRA, domain 4"/>
    <property type="match status" value="1"/>
</dbReference>
<evidence type="ECO:0000256" key="4">
    <source>
        <dbReference type="ARBA" id="ARBA00022840"/>
    </source>
</evidence>
<feature type="non-terminal residue" evidence="7">
    <location>
        <position position="519"/>
    </location>
</feature>
<sequence>RYPDVAVYKLEINRRSHNKIVSAAREMIERNQPRLEKSIQDKGLFSEDGDLYKLTFATQEEECQWIVQKIQHLVGSEYNENGKTRKMEYSDIAVQFRSVANNAQPYIDALNMAGIPVVYSGVGGLFDTLEIRCVLQILEYIAKIDREVSYDNDFLQGIFQNLPAPFNISERHFINGINEIETWARGQRRLSLQKLYGLILEFLGLSKPEFHSDEHEVLLYNFGRFSKAITDYESSREYITFNGLKAFLWFIRLHAERSYDAGPTDSTAHLIDAVQILTMHGTKGLGFPAVFIPGNHKPKTNNRVTPTWIETSKVDLSRYENTEQDERRLYYVGITRAKKFLFVTYSRVKTGNVKATAVNSLFNELDDDFFITSDIPDPTQRKTCSTKKVSEEAHFPTSYSEMAYYLSCGYDYKMRFIYGFDPGIVQELGFGKQVHNIINLLYHEFENTGKIPSKRKIAEIVEANFYMRYASDNLSERLKKSAFKSIERYVKMWEQDFSLCVKTERPFELEFQNALINGS</sequence>
<dbReference type="GO" id="GO:0005524">
    <property type="term" value="F:ATP binding"/>
    <property type="evidence" value="ECO:0007669"/>
    <property type="project" value="UniProtKB-KW"/>
</dbReference>
<evidence type="ECO:0000256" key="1">
    <source>
        <dbReference type="ARBA" id="ARBA00022741"/>
    </source>
</evidence>
<dbReference type="PROSITE" id="PS51217">
    <property type="entry name" value="UVRD_HELICASE_CTER"/>
    <property type="match status" value="1"/>
</dbReference>
<accession>A0A831PKF4</accession>
<dbReference type="InterPro" id="IPR014017">
    <property type="entry name" value="DNA_helicase_UvrD-like_C"/>
</dbReference>
<dbReference type="SUPFAM" id="SSF52540">
    <property type="entry name" value="P-loop containing nucleoside triphosphate hydrolases"/>
    <property type="match status" value="1"/>
</dbReference>
<gene>
    <name evidence="7" type="ORF">ENN90_07760</name>
</gene>
<dbReference type="PANTHER" id="PTHR11070">
    <property type="entry name" value="UVRD / RECB / PCRA DNA HELICASE FAMILY MEMBER"/>
    <property type="match status" value="1"/>
</dbReference>
<keyword evidence="1" id="KW-0547">Nucleotide-binding</keyword>
<dbReference type="InterPro" id="IPR000212">
    <property type="entry name" value="DNA_helicase_UvrD/REP"/>
</dbReference>
<keyword evidence="3" id="KW-0347">Helicase</keyword>
<dbReference type="Proteomes" id="UP000886047">
    <property type="component" value="Unassembled WGS sequence"/>
</dbReference>
<dbReference type="InterPro" id="IPR038726">
    <property type="entry name" value="PDDEXK_AddAB-type"/>
</dbReference>
<dbReference type="GO" id="GO:0003677">
    <property type="term" value="F:DNA binding"/>
    <property type="evidence" value="ECO:0007669"/>
    <property type="project" value="InterPro"/>
</dbReference>
<organism evidence="7">
    <name type="scientific">Mariniphaga anaerophila</name>
    <dbReference type="NCBI Taxonomy" id="1484053"/>
    <lineage>
        <taxon>Bacteria</taxon>
        <taxon>Pseudomonadati</taxon>
        <taxon>Bacteroidota</taxon>
        <taxon>Bacteroidia</taxon>
        <taxon>Marinilabiliales</taxon>
        <taxon>Prolixibacteraceae</taxon>
        <taxon>Mariniphaga</taxon>
    </lineage>
</organism>
<reference evidence="7" key="1">
    <citation type="journal article" date="2020" name="mSystems">
        <title>Genome- and Community-Level Interaction Insights into Carbon Utilization and Element Cycling Functions of Hydrothermarchaeota in Hydrothermal Sediment.</title>
        <authorList>
            <person name="Zhou Z."/>
            <person name="Liu Y."/>
            <person name="Xu W."/>
            <person name="Pan J."/>
            <person name="Luo Z.H."/>
            <person name="Li M."/>
        </authorList>
    </citation>
    <scope>NUCLEOTIDE SEQUENCE [LARGE SCALE GENOMIC DNA]</scope>
    <source>
        <strain evidence="7">SpSt-1217</strain>
    </source>
</reference>
<dbReference type="Pfam" id="PF13361">
    <property type="entry name" value="UvrD_C"/>
    <property type="match status" value="2"/>
</dbReference>
<evidence type="ECO:0000313" key="7">
    <source>
        <dbReference type="EMBL" id="HDR51500.1"/>
    </source>
</evidence>
<dbReference type="EMBL" id="DSDK01000425">
    <property type="protein sequence ID" value="HDR51500.1"/>
    <property type="molecule type" value="Genomic_DNA"/>
</dbReference>
<keyword evidence="2" id="KW-0378">Hydrolase</keyword>
<dbReference type="GO" id="GO:0016787">
    <property type="term" value="F:hydrolase activity"/>
    <property type="evidence" value="ECO:0007669"/>
    <property type="project" value="UniProtKB-KW"/>
</dbReference>
<evidence type="ECO:0000256" key="2">
    <source>
        <dbReference type="ARBA" id="ARBA00022801"/>
    </source>
</evidence>
<proteinExistence type="predicted"/>
<dbReference type="InterPro" id="IPR027417">
    <property type="entry name" value="P-loop_NTPase"/>
</dbReference>
<comment type="caution">
    <text evidence="7">The sequence shown here is derived from an EMBL/GenBank/DDBJ whole genome shotgun (WGS) entry which is preliminary data.</text>
</comment>
<evidence type="ECO:0000256" key="3">
    <source>
        <dbReference type="ARBA" id="ARBA00022806"/>
    </source>
</evidence>
<feature type="non-terminal residue" evidence="7">
    <location>
        <position position="1"/>
    </location>
</feature>
<dbReference type="Pfam" id="PF12705">
    <property type="entry name" value="PDDEXK_1"/>
    <property type="match status" value="1"/>
</dbReference>
<feature type="domain" description="UvrD-like helicase C-terminal" evidence="6">
    <location>
        <begin position="18"/>
        <end position="284"/>
    </location>
</feature>
<name>A0A831PKF4_9BACT</name>
<dbReference type="Gene3D" id="3.40.50.300">
    <property type="entry name" value="P-loop containing nucleotide triphosphate hydrolases"/>
    <property type="match status" value="1"/>
</dbReference>
<dbReference type="GO" id="GO:0000725">
    <property type="term" value="P:recombinational repair"/>
    <property type="evidence" value="ECO:0007669"/>
    <property type="project" value="TreeGrafter"/>
</dbReference>
<dbReference type="AlphaFoldDB" id="A0A831PKF4"/>
<dbReference type="PANTHER" id="PTHR11070:SF2">
    <property type="entry name" value="ATP-DEPENDENT DNA HELICASE SRS2"/>
    <property type="match status" value="1"/>
</dbReference>
<keyword evidence="4" id="KW-0067">ATP-binding</keyword>
<protein>
    <recommendedName>
        <fullName evidence="5">DNA 3'-5' helicase II</fullName>
    </recommendedName>
</protein>
<evidence type="ECO:0000256" key="5">
    <source>
        <dbReference type="ARBA" id="ARBA00034923"/>
    </source>
</evidence>
<evidence type="ECO:0000259" key="6">
    <source>
        <dbReference type="PROSITE" id="PS51217"/>
    </source>
</evidence>